<dbReference type="GO" id="GO:0070840">
    <property type="term" value="F:dynein complex binding"/>
    <property type="evidence" value="ECO:0007669"/>
    <property type="project" value="InterPro"/>
</dbReference>
<accession>A0AAV7CHF6</accession>
<feature type="domain" description="Kinetochore protein Cenp-F/LEK1 Rb protein-binding" evidence="4">
    <location>
        <begin position="1750"/>
        <end position="1791"/>
    </location>
</feature>
<evidence type="ECO:0000313" key="5">
    <source>
        <dbReference type="EMBL" id="KAG8584388.1"/>
    </source>
</evidence>
<dbReference type="GO" id="GO:0008017">
    <property type="term" value="F:microtubule binding"/>
    <property type="evidence" value="ECO:0007669"/>
    <property type="project" value="InterPro"/>
</dbReference>
<dbReference type="InterPro" id="IPR019513">
    <property type="entry name" value="Centromere_CenpF_leu-rich_rpt"/>
</dbReference>
<sequence length="1886" mass="215766">MTWTFFFSIDKNNTLEAEMKTSVQKRNHQDSTSLENLKAAMTNLEKERDFAKDLLQKRESDLTDMKSAQAKMSDELSALKDQLHGKDRECQEKEEMSRRIKDLETTERGLTDQVGFLHTQIKTLQDIIDVRTSDLEVQKVNCANLNGQIVSESQKHQKEMENLLQKISELEEQRKTQEEHLWSNRVSFLENELEMLKKLNAELQGQHDLLVRNQQEIQERVSEVEEKNKGQLSNSTNSPDVDCTASMIREKEEEICKLSEELRRARAEMEAASQDNRLLKTKLQELTLLSDSWSTEREALAVSINSLQNDMEKLTEENKRLGELCNVLKSEKTPLKDSRIDTSEHDPTAADDQVDEENKNLLREVAEWKEKVGGIQHENSRLLRANEELSTLIGKLRENECSLNKSLEELRVCLKDKEMSVEKLELLNKSCKEDSVQEQLINLQTSPDNKIPQDGPQSLKEKKTTALHSLDETAPIGNGDGTFMDNSLLDLTEDISLFTSRVGTQNREENLTLLVNMDQLTLASANDPTLPLPDLSQLVSHKSAILSPFTSPPVKESRDRRSITGQIVDLLLQQSPQQQQQILKDNESEEMKDLLMAYQMELSRLQKEHLSEIATWQQKLKDQASEMETRLLAEKSETERLTQELEAARVELQVFDLSARSLLSFDNDDLTTKLDPANQTMCTVLPIGSLSLSNSELSSLGHVKKSPKAEKKGVDENITELEKARSPVKPKENMKKPSRERKRRKGRSGGDLNNVENQEGREDTNQKLEAEIKDLSSQIETLKAEIVNRDHEKQDLNNKTKQFEVERLELLEQIELVAIEKLRSANKIVELEKDLNNSSNSVEILKRQITELSSVRESLEISEKEWKENYLQTESELRRAKSEKANIENHAMSLEADLDGLQCKCQRLQEESEGHLRSLNEIRENLNAVVAEKGQLNQELESLVEEKEDLEKMYNMLKVREEELESSKLNSKELIKILEVELRALKEELKTAKSTVEQLTAERDSMVDLQESEKTEVGELQNEIQRIREEQKALVNDQEDLQVQISTLQAENEKLSKSLDRSQREKRELGSSLTSAQEEVTLMRTGIEKLKVKIEADEKKKRQSTEKLRESERKFDKLSDKIESLERELLMSEENLENAILQAETSKEEVERVKEQKEALEMELKHLRKKLEELEEELQRRREKIDELDATIATITKTLEDREMEYEEYKDNSERQYGLLQVELEELLARKALSDQKYESAAGECADVTSKMKEQKEHLMEELEKAQKASSDLEMSLQKVTLEQEECKVQLDEKTRQLTALEGRMKDAERSEMTFSSEVSQFEVECENLRNKSKTLQATLEELEEKVHTLSAENEALQSTVAGLQTSCSGHEAQMESSKTEKQTLLDKVAELEDNCSALQRKLQDADLHIKGSEEQNRRERRDLQDELQAMRRQQEDRSAQLQAATSEAAEMEKSLTSLQKEMESHKDEIREYEERLLQAESRHRSLLDEMRAQEGDLVRYREKTTSLETQLNSGKQEIDRLKIINGELSEALSAALQQLQELKQLEVNFDELKKENAKTCSDLSLSRKSCKEMEEEKEQLQQRIVQQEETLRGLTQKQDAADMNGSDGDLLSELEELRQCLEEKTQEADESVEKYCNLLIKTHKLEDANEALRRQVDLLGARLREQEAKRGAQEAPMSQGAATEAKRGAQEAPMSQGAATEDKKRRRSRRSTQGKQQGKRQREAENTELHPSTPQALIKRVRKTQSHSLEEEIEPEGLPDVVKKGFADIPSGKQSPYVLRRTAVPVGLSPRLSSQTTSPSVLNARIDNLENISDLYSPTPGGSKHLVTKTTEDAAPMGVLSPLSAYVNRKSRQTDNLCAGEAENLRTKVTASHDDTEEEGQCQVQ</sequence>
<comment type="caution">
    <text evidence="5">The sequence shown here is derived from an EMBL/GenBank/DDBJ whole genome shotgun (WGS) entry which is preliminary data.</text>
</comment>
<dbReference type="GO" id="GO:0010389">
    <property type="term" value="P:regulation of G2/M transition of mitotic cell cycle"/>
    <property type="evidence" value="ECO:0007669"/>
    <property type="project" value="TreeGrafter"/>
</dbReference>
<evidence type="ECO:0000313" key="6">
    <source>
        <dbReference type="Proteomes" id="UP000824782"/>
    </source>
</evidence>
<feature type="compositionally biased region" description="Basic and acidic residues" evidence="2">
    <location>
        <begin position="1864"/>
        <end position="1875"/>
    </location>
</feature>
<feature type="domain" description="Centromere protein Cenp-F leucine-rich repeat-containing" evidence="3">
    <location>
        <begin position="866"/>
        <end position="1003"/>
    </location>
</feature>
<feature type="region of interest" description="Disordered" evidence="2">
    <location>
        <begin position="699"/>
        <end position="766"/>
    </location>
</feature>
<dbReference type="Pfam" id="PF10490">
    <property type="entry name" value="CENP-F_C_Rb_bdg"/>
    <property type="match status" value="1"/>
</dbReference>
<keyword evidence="1" id="KW-0175">Coiled coil</keyword>
<feature type="compositionally biased region" description="Basic residues" evidence="2">
    <location>
        <begin position="738"/>
        <end position="747"/>
    </location>
</feature>
<dbReference type="Gene3D" id="1.10.287.1490">
    <property type="match status" value="2"/>
</dbReference>
<dbReference type="GO" id="GO:0000278">
    <property type="term" value="P:mitotic cell cycle"/>
    <property type="evidence" value="ECO:0007669"/>
    <property type="project" value="TreeGrafter"/>
</dbReference>
<proteinExistence type="predicted"/>
<evidence type="ECO:0000256" key="1">
    <source>
        <dbReference type="SAM" id="Coils"/>
    </source>
</evidence>
<dbReference type="SUPFAM" id="SSF57997">
    <property type="entry name" value="Tropomyosin"/>
    <property type="match status" value="1"/>
</dbReference>
<feature type="region of interest" description="Disordered" evidence="2">
    <location>
        <begin position="335"/>
        <end position="355"/>
    </location>
</feature>
<dbReference type="GO" id="GO:0000775">
    <property type="term" value="C:chromosome, centromeric region"/>
    <property type="evidence" value="ECO:0007669"/>
    <property type="project" value="InterPro"/>
</dbReference>
<feature type="region of interest" description="Disordered" evidence="2">
    <location>
        <begin position="221"/>
        <end position="242"/>
    </location>
</feature>
<name>A0AAV7CHF6_ENGPU</name>
<feature type="compositionally biased region" description="Basic and acidic residues" evidence="2">
    <location>
        <begin position="335"/>
        <end position="348"/>
    </location>
</feature>
<protein>
    <recommendedName>
        <fullName evidence="7">Centromere protein F</fullName>
    </recommendedName>
</protein>
<dbReference type="PANTHER" id="PTHR18874">
    <property type="entry name" value="CMF/LEK/CENP CELL DIVISION-RELATED"/>
    <property type="match status" value="1"/>
</dbReference>
<feature type="compositionally biased region" description="Acidic residues" evidence="2">
    <location>
        <begin position="1876"/>
        <end position="1886"/>
    </location>
</feature>
<dbReference type="GO" id="GO:0051310">
    <property type="term" value="P:metaphase chromosome alignment"/>
    <property type="evidence" value="ECO:0007669"/>
    <property type="project" value="TreeGrafter"/>
</dbReference>
<dbReference type="Proteomes" id="UP000824782">
    <property type="component" value="Unassembled WGS sequence"/>
</dbReference>
<dbReference type="GO" id="GO:0000922">
    <property type="term" value="C:spindle pole"/>
    <property type="evidence" value="ECO:0007669"/>
    <property type="project" value="TreeGrafter"/>
</dbReference>
<gene>
    <name evidence="5" type="ORF">GDO81_008809</name>
</gene>
<dbReference type="GO" id="GO:0005634">
    <property type="term" value="C:nucleus"/>
    <property type="evidence" value="ECO:0007669"/>
    <property type="project" value="TreeGrafter"/>
</dbReference>
<evidence type="ECO:0000259" key="4">
    <source>
        <dbReference type="Pfam" id="PF10490"/>
    </source>
</evidence>
<dbReference type="Pfam" id="PF10473">
    <property type="entry name" value="CENP-F_leu_zip"/>
    <property type="match status" value="2"/>
</dbReference>
<feature type="domain" description="Centromere protein Cenp-F leucine-rich repeat-containing" evidence="3">
    <location>
        <begin position="1097"/>
        <end position="1227"/>
    </location>
</feature>
<dbReference type="InterPro" id="IPR043513">
    <property type="entry name" value="Cenp-F"/>
</dbReference>
<dbReference type="PANTHER" id="PTHR18874:SF10">
    <property type="entry name" value="CENTROMERE PROTEIN F"/>
    <property type="match status" value="1"/>
</dbReference>
<evidence type="ECO:0000256" key="2">
    <source>
        <dbReference type="SAM" id="MobiDB-lite"/>
    </source>
</evidence>
<feature type="region of interest" description="Disordered" evidence="2">
    <location>
        <begin position="1668"/>
        <end position="1756"/>
    </location>
</feature>
<keyword evidence="6" id="KW-1185">Reference proteome</keyword>
<feature type="coiled-coil region" evidence="1">
    <location>
        <begin position="27"/>
        <end position="113"/>
    </location>
</feature>
<dbReference type="InterPro" id="IPR018302">
    <property type="entry name" value="CenpF/LEK1_Rb-prot-bd"/>
</dbReference>
<evidence type="ECO:0008006" key="7">
    <source>
        <dbReference type="Google" id="ProtNLM"/>
    </source>
</evidence>
<reference evidence="5" key="1">
    <citation type="thesis" date="2020" institute="ProQuest LLC" country="789 East Eisenhower Parkway, Ann Arbor, MI, USA">
        <title>Comparative Genomics and Chromosome Evolution.</title>
        <authorList>
            <person name="Mudd A.B."/>
        </authorList>
    </citation>
    <scope>NUCLEOTIDE SEQUENCE</scope>
    <source>
        <strain evidence="5">237g6f4</strain>
        <tissue evidence="5">Blood</tissue>
    </source>
</reference>
<dbReference type="GO" id="GO:0042803">
    <property type="term" value="F:protein homodimerization activity"/>
    <property type="evidence" value="ECO:0007669"/>
    <property type="project" value="InterPro"/>
</dbReference>
<organism evidence="5 6">
    <name type="scientific">Engystomops pustulosus</name>
    <name type="common">Tungara frog</name>
    <name type="synonym">Physalaemus pustulosus</name>
    <dbReference type="NCBI Taxonomy" id="76066"/>
    <lineage>
        <taxon>Eukaryota</taxon>
        <taxon>Metazoa</taxon>
        <taxon>Chordata</taxon>
        <taxon>Craniata</taxon>
        <taxon>Vertebrata</taxon>
        <taxon>Euteleostomi</taxon>
        <taxon>Amphibia</taxon>
        <taxon>Batrachia</taxon>
        <taxon>Anura</taxon>
        <taxon>Neobatrachia</taxon>
        <taxon>Hyloidea</taxon>
        <taxon>Leptodactylidae</taxon>
        <taxon>Leiuperinae</taxon>
        <taxon>Engystomops</taxon>
    </lineage>
</organism>
<feature type="compositionally biased region" description="Basic and acidic residues" evidence="2">
    <location>
        <begin position="707"/>
        <end position="737"/>
    </location>
</feature>
<feature type="coiled-coil region" evidence="1">
    <location>
        <begin position="588"/>
        <end position="651"/>
    </location>
</feature>
<dbReference type="EMBL" id="WNYA01000003">
    <property type="protein sequence ID" value="KAG8584388.1"/>
    <property type="molecule type" value="Genomic_DNA"/>
</dbReference>
<evidence type="ECO:0000259" key="3">
    <source>
        <dbReference type="Pfam" id="PF10473"/>
    </source>
</evidence>
<feature type="region of interest" description="Disordered" evidence="2">
    <location>
        <begin position="1853"/>
        <end position="1886"/>
    </location>
</feature>
<feature type="compositionally biased region" description="Polar residues" evidence="2">
    <location>
        <begin position="230"/>
        <end position="239"/>
    </location>
</feature>